<dbReference type="InterPro" id="IPR029069">
    <property type="entry name" value="HotDog_dom_sf"/>
</dbReference>
<dbReference type="InterPro" id="IPR006683">
    <property type="entry name" value="Thioestr_dom"/>
</dbReference>
<dbReference type="RefSeq" id="WP_109966883.1">
    <property type="nucleotide sequence ID" value="NZ_CP176093.1"/>
</dbReference>
<organism evidence="3 4">
    <name type="scientific">Methanospirillum lacunae</name>
    <dbReference type="NCBI Taxonomy" id="668570"/>
    <lineage>
        <taxon>Archaea</taxon>
        <taxon>Methanobacteriati</taxon>
        <taxon>Methanobacteriota</taxon>
        <taxon>Stenosarchaea group</taxon>
        <taxon>Methanomicrobia</taxon>
        <taxon>Methanomicrobiales</taxon>
        <taxon>Methanospirillaceae</taxon>
        <taxon>Methanospirillum</taxon>
    </lineage>
</organism>
<comment type="caution">
    <text evidence="3">The sequence shown here is derived from an EMBL/GenBank/DDBJ whole genome shotgun (WGS) entry which is preliminary data.</text>
</comment>
<evidence type="ECO:0000313" key="4">
    <source>
        <dbReference type="Proteomes" id="UP000245657"/>
    </source>
</evidence>
<dbReference type="PANTHER" id="PTHR42856">
    <property type="entry name" value="ACYL-COENZYME A THIOESTERASE PAAI"/>
    <property type="match status" value="1"/>
</dbReference>
<dbReference type="NCBIfam" id="TIGR00369">
    <property type="entry name" value="unchar_dom_1"/>
    <property type="match status" value="1"/>
</dbReference>
<dbReference type="GO" id="GO:0016289">
    <property type="term" value="F:acyl-CoA hydrolase activity"/>
    <property type="evidence" value="ECO:0007669"/>
    <property type="project" value="TreeGrafter"/>
</dbReference>
<gene>
    <name evidence="3" type="ORF">DK846_00055</name>
</gene>
<dbReference type="GeneID" id="97548893"/>
<dbReference type="Gene3D" id="3.10.129.10">
    <property type="entry name" value="Hotdog Thioesterase"/>
    <property type="match status" value="1"/>
</dbReference>
<accession>A0A2V2NH74</accession>
<protein>
    <submittedName>
        <fullName evidence="3">Phenylacetic acid degradation protein</fullName>
    </submittedName>
</protein>
<feature type="domain" description="Thioesterase" evidence="2">
    <location>
        <begin position="43"/>
        <end position="116"/>
    </location>
</feature>
<dbReference type="Pfam" id="PF03061">
    <property type="entry name" value="4HBT"/>
    <property type="match status" value="1"/>
</dbReference>
<dbReference type="InterPro" id="IPR052723">
    <property type="entry name" value="Acyl-CoA_thioesterase_PaaI"/>
</dbReference>
<dbReference type="Proteomes" id="UP000245657">
    <property type="component" value="Unassembled WGS sequence"/>
</dbReference>
<dbReference type="CDD" id="cd03443">
    <property type="entry name" value="PaaI_thioesterase"/>
    <property type="match status" value="1"/>
</dbReference>
<evidence type="ECO:0000259" key="2">
    <source>
        <dbReference type="Pfam" id="PF03061"/>
    </source>
</evidence>
<evidence type="ECO:0000256" key="1">
    <source>
        <dbReference type="ARBA" id="ARBA00022801"/>
    </source>
</evidence>
<dbReference type="OrthoDB" id="24516at2157"/>
<dbReference type="InterPro" id="IPR003736">
    <property type="entry name" value="PAAI_dom"/>
</dbReference>
<keyword evidence="1" id="KW-0378">Hydrolase</keyword>
<dbReference type="AlphaFoldDB" id="A0A2V2NH74"/>
<sequence>MDDATTFLNADPFSKQLGIRLISSSPGKSTLHLDISENHLNSHGTVHGGVIFSLADVAFAVASNTSGIPAVAINTSITYMKAASSGTLIAEANEFSSNPKLGSYVVEVYDQNREKIAVFQGLAYRKSPRK</sequence>
<keyword evidence="4" id="KW-1185">Reference proteome</keyword>
<reference evidence="3 4" key="1">
    <citation type="submission" date="2018-05" db="EMBL/GenBank/DDBJ databases">
        <title>Draft genome of Methanospirillum lacunae Ki8-1.</title>
        <authorList>
            <person name="Dueholm M.S."/>
            <person name="Nielsen P.H."/>
            <person name="Bakmann L.F."/>
            <person name="Otzen D.E."/>
        </authorList>
    </citation>
    <scope>NUCLEOTIDE SEQUENCE [LARGE SCALE GENOMIC DNA]</scope>
    <source>
        <strain evidence="3 4">Ki8-1</strain>
    </source>
</reference>
<evidence type="ECO:0000313" key="3">
    <source>
        <dbReference type="EMBL" id="PWR74683.1"/>
    </source>
</evidence>
<proteinExistence type="predicted"/>
<name>A0A2V2NH74_9EURY</name>
<dbReference type="PANTHER" id="PTHR42856:SF1">
    <property type="entry name" value="ACYL-COENZYME A THIOESTERASE PAAI"/>
    <property type="match status" value="1"/>
</dbReference>
<dbReference type="SUPFAM" id="SSF54637">
    <property type="entry name" value="Thioesterase/thiol ester dehydrase-isomerase"/>
    <property type="match status" value="1"/>
</dbReference>
<dbReference type="EMBL" id="QGMY01000001">
    <property type="protein sequence ID" value="PWR74683.1"/>
    <property type="molecule type" value="Genomic_DNA"/>
</dbReference>